<dbReference type="InterPro" id="IPR050927">
    <property type="entry name" value="TRPM"/>
</dbReference>
<reference evidence="2" key="1">
    <citation type="submission" date="2021-02" db="EMBL/GenBank/DDBJ databases">
        <authorList>
            <person name="Nowell W R."/>
        </authorList>
    </citation>
    <scope>NUCLEOTIDE SEQUENCE</scope>
</reference>
<sequence length="132" mass="16146">NTKDDDLSQDGINYYVNKQNTKDEKCTTYWKRFRYFHESPMVKMSYHFISYLWFLLVFSYMMLYHLNARNTFNIPHWTEIYVIITVSTMLVEEARRLRYQYVTRMTERWGSTGSTALTFLSNVFYIQPYFLT</sequence>
<evidence type="ECO:0000313" key="2">
    <source>
        <dbReference type="EMBL" id="CAF4261125.1"/>
    </source>
</evidence>
<keyword evidence="1" id="KW-0472">Membrane</keyword>
<protein>
    <submittedName>
        <fullName evidence="2">Uncharacterized protein</fullName>
    </submittedName>
</protein>
<feature type="transmembrane region" description="Helical" evidence="1">
    <location>
        <begin position="44"/>
        <end position="62"/>
    </location>
</feature>
<comment type="caution">
    <text evidence="2">The sequence shown here is derived from an EMBL/GenBank/DDBJ whole genome shotgun (WGS) entry which is preliminary data.</text>
</comment>
<dbReference type="GO" id="GO:0005886">
    <property type="term" value="C:plasma membrane"/>
    <property type="evidence" value="ECO:0007669"/>
    <property type="project" value="TreeGrafter"/>
</dbReference>
<dbReference type="AlphaFoldDB" id="A0A820FAW9"/>
<accession>A0A820FAW9</accession>
<name>A0A820FAW9_9BILA</name>
<evidence type="ECO:0000256" key="1">
    <source>
        <dbReference type="SAM" id="Phobius"/>
    </source>
</evidence>
<dbReference type="GO" id="GO:0099604">
    <property type="term" value="F:ligand-gated calcium channel activity"/>
    <property type="evidence" value="ECO:0007669"/>
    <property type="project" value="TreeGrafter"/>
</dbReference>
<organism evidence="2 3">
    <name type="scientific">Rotaria sordida</name>
    <dbReference type="NCBI Taxonomy" id="392033"/>
    <lineage>
        <taxon>Eukaryota</taxon>
        <taxon>Metazoa</taxon>
        <taxon>Spiralia</taxon>
        <taxon>Gnathifera</taxon>
        <taxon>Rotifera</taxon>
        <taxon>Eurotatoria</taxon>
        <taxon>Bdelloidea</taxon>
        <taxon>Philodinida</taxon>
        <taxon>Philodinidae</taxon>
        <taxon>Rotaria</taxon>
    </lineage>
</organism>
<dbReference type="PANTHER" id="PTHR13800">
    <property type="entry name" value="TRANSIENT RECEPTOR POTENTIAL CATION CHANNEL, SUBFAMILY M, MEMBER 6"/>
    <property type="match status" value="1"/>
</dbReference>
<keyword evidence="1" id="KW-1133">Transmembrane helix</keyword>
<gene>
    <name evidence="2" type="ORF">OTI717_LOCUS40771</name>
</gene>
<proteinExistence type="predicted"/>
<dbReference type="PANTHER" id="PTHR13800:SF12">
    <property type="entry name" value="TRANSIENT RECEPTOR POTENTIAL CATION CHANNEL SUBFAMILY M MEMBER-LIKE 2"/>
    <property type="match status" value="1"/>
</dbReference>
<feature type="transmembrane region" description="Helical" evidence="1">
    <location>
        <begin position="112"/>
        <end position="131"/>
    </location>
</feature>
<keyword evidence="1" id="KW-0812">Transmembrane</keyword>
<feature type="non-terminal residue" evidence="2">
    <location>
        <position position="1"/>
    </location>
</feature>
<dbReference type="Proteomes" id="UP000663823">
    <property type="component" value="Unassembled WGS sequence"/>
</dbReference>
<dbReference type="EMBL" id="CAJOAX010035142">
    <property type="protein sequence ID" value="CAF4261125.1"/>
    <property type="molecule type" value="Genomic_DNA"/>
</dbReference>
<evidence type="ECO:0000313" key="3">
    <source>
        <dbReference type="Proteomes" id="UP000663823"/>
    </source>
</evidence>